<keyword evidence="9" id="KW-0325">Glycoprotein</keyword>
<comment type="caution">
    <text evidence="14">The sequence shown here is derived from an EMBL/GenBank/DDBJ whole genome shotgun (WGS) entry which is preliminary data.</text>
</comment>
<feature type="domain" description="Ig-like" evidence="12">
    <location>
        <begin position="48"/>
        <end position="162"/>
    </location>
</feature>
<dbReference type="OMA" id="YFNEAYY"/>
<evidence type="ECO:0000256" key="4">
    <source>
        <dbReference type="ARBA" id="ARBA00022737"/>
    </source>
</evidence>
<dbReference type="SMART" id="SM00404">
    <property type="entry name" value="PTPc_motif"/>
    <property type="match status" value="2"/>
</dbReference>
<dbReference type="PROSITE" id="PS50056">
    <property type="entry name" value="TYR_PHOSPHATASE_2"/>
    <property type="match status" value="1"/>
</dbReference>
<dbReference type="PROSITE" id="PS50055">
    <property type="entry name" value="TYR_PHOSPHATASE_PTP"/>
    <property type="match status" value="2"/>
</dbReference>
<proteinExistence type="predicted"/>
<dbReference type="Gene3D" id="3.90.190.10">
    <property type="entry name" value="Protein tyrosine phosphatase superfamily"/>
    <property type="match status" value="2"/>
</dbReference>
<evidence type="ECO:0000256" key="9">
    <source>
        <dbReference type="ARBA" id="ARBA00023180"/>
    </source>
</evidence>
<evidence type="ECO:0000259" key="10">
    <source>
        <dbReference type="PROSITE" id="PS50055"/>
    </source>
</evidence>
<protein>
    <submittedName>
        <fullName evidence="14">Uncharacterized protein</fullName>
    </submittedName>
</protein>
<dbReference type="GO" id="GO:0048666">
    <property type="term" value="P:neuron development"/>
    <property type="evidence" value="ECO:0007669"/>
    <property type="project" value="UniProtKB-ARBA"/>
</dbReference>
<evidence type="ECO:0000259" key="11">
    <source>
        <dbReference type="PROSITE" id="PS50056"/>
    </source>
</evidence>
<dbReference type="EMBL" id="VCGU01000009">
    <property type="protein sequence ID" value="TRY70247.1"/>
    <property type="molecule type" value="Genomic_DNA"/>
</dbReference>
<evidence type="ECO:0000256" key="3">
    <source>
        <dbReference type="ARBA" id="ARBA00022729"/>
    </source>
</evidence>
<evidence type="ECO:0000256" key="8">
    <source>
        <dbReference type="ARBA" id="ARBA00023136"/>
    </source>
</evidence>
<feature type="domain" description="Tyrosine-protein phosphatase" evidence="10">
    <location>
        <begin position="623"/>
        <end position="891"/>
    </location>
</feature>
<dbReference type="InterPro" id="IPR029021">
    <property type="entry name" value="Prot-tyrosine_phosphatase-like"/>
</dbReference>
<dbReference type="Pfam" id="PF00102">
    <property type="entry name" value="Y_phosphatase"/>
    <property type="match status" value="2"/>
</dbReference>
<dbReference type="InterPro" id="IPR007110">
    <property type="entry name" value="Ig-like_dom"/>
</dbReference>
<evidence type="ECO:0000313" key="15">
    <source>
        <dbReference type="Proteomes" id="UP000318571"/>
    </source>
</evidence>
<dbReference type="CDD" id="cd00063">
    <property type="entry name" value="FN3"/>
    <property type="match status" value="4"/>
</dbReference>
<dbReference type="SUPFAM" id="SSF52799">
    <property type="entry name" value="(Phosphotyrosine protein) phosphatases II"/>
    <property type="match status" value="2"/>
</dbReference>
<keyword evidence="3" id="KW-0732">Signal</keyword>
<keyword evidence="7" id="KW-1133">Transmembrane helix</keyword>
<dbReference type="GO" id="GO:0004725">
    <property type="term" value="F:protein tyrosine phosphatase activity"/>
    <property type="evidence" value="ECO:0007669"/>
    <property type="project" value="InterPro"/>
</dbReference>
<organism evidence="14 15">
    <name type="scientific">Tigriopus californicus</name>
    <name type="common">Marine copepod</name>
    <dbReference type="NCBI Taxonomy" id="6832"/>
    <lineage>
        <taxon>Eukaryota</taxon>
        <taxon>Metazoa</taxon>
        <taxon>Ecdysozoa</taxon>
        <taxon>Arthropoda</taxon>
        <taxon>Crustacea</taxon>
        <taxon>Multicrustacea</taxon>
        <taxon>Hexanauplia</taxon>
        <taxon>Copepoda</taxon>
        <taxon>Harpacticoida</taxon>
        <taxon>Harpacticidae</taxon>
        <taxon>Tigriopus</taxon>
    </lineage>
</organism>
<keyword evidence="4" id="KW-0677">Repeat</keyword>
<gene>
    <name evidence="14" type="ORF">TCAL_11614</name>
</gene>
<dbReference type="PANTHER" id="PTHR46957:SF3">
    <property type="entry name" value="CYTOKINE RECEPTOR"/>
    <property type="match status" value="1"/>
</dbReference>
<dbReference type="InterPro" id="IPR013783">
    <property type="entry name" value="Ig-like_fold"/>
</dbReference>
<comment type="subcellular location">
    <subcellularLocation>
        <location evidence="1">Membrane</location>
        <topology evidence="1">Single-pass membrane protein</topology>
    </subcellularLocation>
</comment>
<feature type="domain" description="Tyrosine-protein phosphatase" evidence="10">
    <location>
        <begin position="927"/>
        <end position="1180"/>
    </location>
</feature>
<dbReference type="SMART" id="SM00060">
    <property type="entry name" value="FN3"/>
    <property type="match status" value="4"/>
</dbReference>
<keyword evidence="6" id="KW-0904">Protein phosphatase</keyword>
<dbReference type="InterPro" id="IPR016130">
    <property type="entry name" value="Tyr_Pase_AS"/>
</dbReference>
<dbReference type="InterPro" id="IPR036116">
    <property type="entry name" value="FN3_sf"/>
</dbReference>
<evidence type="ECO:0000259" key="13">
    <source>
        <dbReference type="PROSITE" id="PS50853"/>
    </source>
</evidence>
<dbReference type="PROSITE" id="PS00383">
    <property type="entry name" value="TYR_PHOSPHATASE_1"/>
    <property type="match status" value="1"/>
</dbReference>
<accession>A0A553NXV2</accession>
<feature type="domain" description="Fibronectin type-III" evidence="13">
    <location>
        <begin position="172"/>
        <end position="269"/>
    </location>
</feature>
<keyword evidence="8" id="KW-0472">Membrane</keyword>
<keyword evidence="15" id="KW-1185">Reference proteome</keyword>
<feature type="domain" description="Fibronectin type-III" evidence="13">
    <location>
        <begin position="271"/>
        <end position="370"/>
    </location>
</feature>
<dbReference type="PANTHER" id="PTHR46957">
    <property type="entry name" value="CYTOKINE RECEPTOR"/>
    <property type="match status" value="1"/>
</dbReference>
<dbReference type="FunFam" id="2.60.40.10:FF:000028">
    <property type="entry name" value="Neuronal cell adhesion molecule"/>
    <property type="match status" value="1"/>
</dbReference>
<dbReference type="Proteomes" id="UP000318571">
    <property type="component" value="Chromosome 9"/>
</dbReference>
<dbReference type="GO" id="GO:0016020">
    <property type="term" value="C:membrane"/>
    <property type="evidence" value="ECO:0007669"/>
    <property type="project" value="UniProtKB-SubCell"/>
</dbReference>
<feature type="domain" description="Fibronectin type-III" evidence="13">
    <location>
        <begin position="374"/>
        <end position="466"/>
    </location>
</feature>
<dbReference type="Gene3D" id="2.60.40.10">
    <property type="entry name" value="Immunoglobulins"/>
    <property type="match status" value="3"/>
</dbReference>
<feature type="domain" description="Tyrosine specific protein phosphatases" evidence="11">
    <location>
        <begin position="808"/>
        <end position="882"/>
    </location>
</feature>
<dbReference type="PROSITE" id="PS50835">
    <property type="entry name" value="IG_LIKE"/>
    <property type="match status" value="1"/>
</dbReference>
<dbReference type="FunFam" id="3.90.190.10:FF:000068">
    <property type="entry name" value="receptor-type tyrosine-protein phosphatase zeta"/>
    <property type="match status" value="1"/>
</dbReference>
<evidence type="ECO:0000256" key="6">
    <source>
        <dbReference type="ARBA" id="ARBA00022912"/>
    </source>
</evidence>
<sequence>MPLVQSPIKRGRRLKRSCALLFEVVLRVQEHVPNLIHHIHIPRNRCDPDVIPVTTFVRTTGTNFSVPCPEIRDADGLGIHSLEWFCRGCDGQSHNAFGNSKMEHLETKVVSFNADGTVILMAPERIFMSSTNFSLNFSPLNTLDTGEYFCLVNDQRQPSLISRVIVQAVPDAPGKPLIMGFTSRSVNLSWAPPLNTHNSALSHYLIHVRVGEDGGWNQKNIIDTPNNATVFQVRDLLPFTTYSFRVTAVNAIGRSHHSKESYYMITLREVPTGKPTITAAHNTSSTSIQISWRPPNQKTIHGEFLGYRIAFKPRNAGAEAVKEISVKDPAITKHTIQKLAIFTQYLVSLQVLNPEGLGPSTTVVVMTDEGVPSMPLNVSMDEVTNSSLRLHWRQPSHPNGIIQGYRLYYMQTNFTDVRTVRNPRSSMDFTLNGLAPYTKYRIWLKAFTWKNEGQPSRPFEMVTDVAGPGPPIITNLTCKDEQSIYLQWEPPRVVYKTVDYYYIYYRNEEQWQFKEVAVGMNGTITKGSKDLTLDLSAGMIAGVACVTFSLILGLLALGLWRKYFNEAYYYLDESPATPAPSIVPDWDSDPVSNSANDGMSTAIPISIYIQRVVSLHSDGDIGFTKEFEAIQAISNHENGSTLSTLASRLPENQSKNRYPNVIAYDHSRVQLRPLPGHKRGEYVNANYIDGFQKARAYIATQGPLPSTFDSFWRMIWEQKVKVVVMITNLVERGQRKCDRYWPGEGTVKYGLIEVTLTREDAMATYTIRTFRIRHTRIKNGKQNSFMERYVLQYHYTHWPDHGVPETPLPLLNFVKRSSDANRETGAPILVHCSAGVGRTGAYILIDAMLKQASVKAEVNVVAFLKHIRSQRNHLVQTMEQYMFVHDALAEAFASGDTSINRAYLSRYISSLQNGFTTDENSIPWQLLDRQFKLATAYHPQEVQFMAALNPCNQSKNQNFDYLPIESHRVALSPKPGIEGSDYINASWLPGFHSLRDFVITQHPMEQTVTDFWRMMWDHSLKTVVVLSPVQQPEFGVFWPNQQIDIEVDSLRVKLVHESETSGHQTKDFAMTSIHNDHELSIRVVFSPGWPHFCNPLNSITDLVKIAQSIHHIRQGPIAVIDRYGGMEAATFCAITTLLKQLEFENHVDIYEYAKLSHGRRPGIWRSQHEYFFLYRAFDYICSGGASFSHCENMEQLHSLQVYNQAYYLNQSNPGLAYGNGFIPSPMSLPILTNGSATLPHPGHQQTSVMTLPLHSSHLGNNTLVQTTSSFQTLPHPSSQRY</sequence>
<evidence type="ECO:0000256" key="2">
    <source>
        <dbReference type="ARBA" id="ARBA00022692"/>
    </source>
</evidence>
<dbReference type="SUPFAM" id="SSF49265">
    <property type="entry name" value="Fibronectin type III"/>
    <property type="match status" value="2"/>
</dbReference>
<evidence type="ECO:0000256" key="5">
    <source>
        <dbReference type="ARBA" id="ARBA00022801"/>
    </source>
</evidence>
<dbReference type="InterPro" id="IPR000387">
    <property type="entry name" value="Tyr_Pase_dom"/>
</dbReference>
<dbReference type="InterPro" id="IPR000242">
    <property type="entry name" value="PTP_cat"/>
</dbReference>
<dbReference type="Pfam" id="PF00041">
    <property type="entry name" value="fn3"/>
    <property type="match status" value="3"/>
</dbReference>
<evidence type="ECO:0000256" key="7">
    <source>
        <dbReference type="ARBA" id="ARBA00022989"/>
    </source>
</evidence>
<dbReference type="STRING" id="6832.A0A553NXV2"/>
<dbReference type="InterPro" id="IPR003595">
    <property type="entry name" value="Tyr_Pase_cat"/>
</dbReference>
<evidence type="ECO:0000259" key="12">
    <source>
        <dbReference type="PROSITE" id="PS50835"/>
    </source>
</evidence>
<name>A0A553NXV2_TIGCA</name>
<dbReference type="InterPro" id="IPR003961">
    <property type="entry name" value="FN3_dom"/>
</dbReference>
<dbReference type="PROSITE" id="PS50853">
    <property type="entry name" value="FN3"/>
    <property type="match status" value="3"/>
</dbReference>
<dbReference type="SMART" id="SM00194">
    <property type="entry name" value="PTPc"/>
    <property type="match status" value="2"/>
</dbReference>
<evidence type="ECO:0000313" key="14">
    <source>
        <dbReference type="EMBL" id="TRY70247.1"/>
    </source>
</evidence>
<keyword evidence="2" id="KW-0812">Transmembrane</keyword>
<evidence type="ECO:0000256" key="1">
    <source>
        <dbReference type="ARBA" id="ARBA00004167"/>
    </source>
</evidence>
<dbReference type="PRINTS" id="PR00700">
    <property type="entry name" value="PRTYPHPHTASE"/>
</dbReference>
<dbReference type="InterPro" id="IPR050713">
    <property type="entry name" value="RTP_Phos/Ushers"/>
</dbReference>
<reference evidence="14 15" key="1">
    <citation type="journal article" date="2018" name="Nat. Ecol. Evol.">
        <title>Genomic signatures of mitonuclear coevolution across populations of Tigriopus californicus.</title>
        <authorList>
            <person name="Barreto F.S."/>
            <person name="Watson E.T."/>
            <person name="Lima T.G."/>
            <person name="Willett C.S."/>
            <person name="Edmands S."/>
            <person name="Li W."/>
            <person name="Burton R.S."/>
        </authorList>
    </citation>
    <scope>NUCLEOTIDE SEQUENCE [LARGE SCALE GENOMIC DNA]</scope>
    <source>
        <strain evidence="14 15">San Diego</strain>
    </source>
</reference>
<dbReference type="FunFam" id="3.90.190.10:FF:000013">
    <property type="entry name" value="receptor-type tyrosine-protein phosphatase zeta isoform X1"/>
    <property type="match status" value="1"/>
</dbReference>
<keyword evidence="5" id="KW-0378">Hydrolase</keyword>